<feature type="domain" description="TIR" evidence="1">
    <location>
        <begin position="1"/>
        <end position="95"/>
    </location>
</feature>
<reference evidence="2" key="1">
    <citation type="journal article" date="2019" name="Sci. Rep.">
        <title>Draft genome of Tanacetum cinerariifolium, the natural source of mosquito coil.</title>
        <authorList>
            <person name="Yamashiro T."/>
            <person name="Shiraishi A."/>
            <person name="Satake H."/>
            <person name="Nakayama K."/>
        </authorList>
    </citation>
    <scope>NUCLEOTIDE SEQUENCE</scope>
</reference>
<dbReference type="SMART" id="SM00255">
    <property type="entry name" value="TIR"/>
    <property type="match status" value="1"/>
</dbReference>
<dbReference type="Pfam" id="PF01582">
    <property type="entry name" value="TIR"/>
    <property type="match status" value="1"/>
</dbReference>
<dbReference type="EMBL" id="BKCJ010003375">
    <property type="protein sequence ID" value="GEU54702.1"/>
    <property type="molecule type" value="Genomic_DNA"/>
</dbReference>
<dbReference type="GO" id="GO:0006952">
    <property type="term" value="P:defense response"/>
    <property type="evidence" value="ECO:0007669"/>
    <property type="project" value="InterPro"/>
</dbReference>
<evidence type="ECO:0000259" key="1">
    <source>
        <dbReference type="PROSITE" id="PS50104"/>
    </source>
</evidence>
<dbReference type="InterPro" id="IPR000157">
    <property type="entry name" value="TIR_dom"/>
</dbReference>
<proteinExistence type="predicted"/>
<dbReference type="InterPro" id="IPR044974">
    <property type="entry name" value="Disease_R_plants"/>
</dbReference>
<dbReference type="PROSITE" id="PS50104">
    <property type="entry name" value="TIR"/>
    <property type="match status" value="1"/>
</dbReference>
<comment type="caution">
    <text evidence="2">The sequence shown here is derived from an EMBL/GenBank/DDBJ whole genome shotgun (WGS) entry which is preliminary data.</text>
</comment>
<dbReference type="Pfam" id="PF00931">
    <property type="entry name" value="NB-ARC"/>
    <property type="match status" value="1"/>
</dbReference>
<dbReference type="PRINTS" id="PR00364">
    <property type="entry name" value="DISEASERSIST"/>
</dbReference>
<dbReference type="SUPFAM" id="SSF52540">
    <property type="entry name" value="P-loop containing nucleoside triphosphate hydrolases"/>
    <property type="match status" value="1"/>
</dbReference>
<accession>A0A6L2L1Y7</accession>
<dbReference type="InterPro" id="IPR035897">
    <property type="entry name" value="Toll_tir_struct_dom_sf"/>
</dbReference>
<organism evidence="2">
    <name type="scientific">Tanacetum cinerariifolium</name>
    <name type="common">Dalmatian daisy</name>
    <name type="synonym">Chrysanthemum cinerariifolium</name>
    <dbReference type="NCBI Taxonomy" id="118510"/>
    <lineage>
        <taxon>Eukaryota</taxon>
        <taxon>Viridiplantae</taxon>
        <taxon>Streptophyta</taxon>
        <taxon>Embryophyta</taxon>
        <taxon>Tracheophyta</taxon>
        <taxon>Spermatophyta</taxon>
        <taxon>Magnoliopsida</taxon>
        <taxon>eudicotyledons</taxon>
        <taxon>Gunneridae</taxon>
        <taxon>Pentapetalae</taxon>
        <taxon>asterids</taxon>
        <taxon>campanulids</taxon>
        <taxon>Asterales</taxon>
        <taxon>Asteraceae</taxon>
        <taxon>Asteroideae</taxon>
        <taxon>Anthemideae</taxon>
        <taxon>Anthemidinae</taxon>
        <taxon>Tanacetum</taxon>
    </lineage>
</organism>
<name>A0A6L2L1Y7_TANCI</name>
<protein>
    <submittedName>
        <fullName evidence="2">Toll/interleukin-1 receptor (TIR) domain-containing protein</fullName>
    </submittedName>
</protein>
<dbReference type="PANTHER" id="PTHR11017">
    <property type="entry name" value="LEUCINE-RICH REPEAT-CONTAINING PROTEIN"/>
    <property type="match status" value="1"/>
</dbReference>
<keyword evidence="2" id="KW-0675">Receptor</keyword>
<dbReference type="AlphaFoldDB" id="A0A6L2L1Y7"/>
<dbReference type="InterPro" id="IPR027417">
    <property type="entry name" value="P-loop_NTPase"/>
</dbReference>
<dbReference type="SUPFAM" id="SSF52200">
    <property type="entry name" value="Toll/Interleukin receptor TIR domain"/>
    <property type="match status" value="1"/>
</dbReference>
<dbReference type="InterPro" id="IPR013103">
    <property type="entry name" value="RVT_2"/>
</dbReference>
<evidence type="ECO:0000313" key="2">
    <source>
        <dbReference type="EMBL" id="GEU54702.1"/>
    </source>
</evidence>
<sequence>MKKEKTINDELIKSIEDSRIYIIVFSKNYASSSWCLDELLKIMECQKTSEQTADPIFYDVEPTEVQKQNGVVRYAFTRHEKKEAAEKWKEAMKQASKMVGWDLKETANGLCFINLSVDNKLVGMEARINAILSSLEMGTNNVRMIGIKGMGGGGKKTLARAVYDKISIHFEGKSFVENVRKVSKASLSSLKKLQKQIVSNVLNKQDITIDNVHDGTNMMKKMMYGRKVLIVLDDVDNIDQLEVLTGSFLGGQNEPQWINALQRLKTVLFKATMEKLELSYDGLEADYKDIFLDVACILKGWDEEDVIRSLKSRGFHTRNGLIVLEQKSLITISDHGSTRTRRPTDRMCLYIDAEEHELRDLGEPANYKAALLDLKSDKWHNAMNVEMQSMKDNEVWELVELPSNGKTIGSKWLFKKKTNMDEVVHTYKARLVAKGYTYTSRIDYEETFSLIANIKAIRILIAIAAHYDYEI</sequence>
<gene>
    <name evidence="2" type="ORF">Tci_026680</name>
</gene>
<dbReference type="Gene3D" id="3.40.50.10140">
    <property type="entry name" value="Toll/interleukin-1 receptor homology (TIR) domain"/>
    <property type="match status" value="1"/>
</dbReference>
<dbReference type="Gene3D" id="3.40.50.300">
    <property type="entry name" value="P-loop containing nucleotide triphosphate hydrolases"/>
    <property type="match status" value="1"/>
</dbReference>
<dbReference type="Pfam" id="PF07727">
    <property type="entry name" value="RVT_2"/>
    <property type="match status" value="1"/>
</dbReference>
<dbReference type="GO" id="GO:0007165">
    <property type="term" value="P:signal transduction"/>
    <property type="evidence" value="ECO:0007669"/>
    <property type="project" value="InterPro"/>
</dbReference>
<dbReference type="InterPro" id="IPR002182">
    <property type="entry name" value="NB-ARC"/>
</dbReference>
<dbReference type="GO" id="GO:0043531">
    <property type="term" value="F:ADP binding"/>
    <property type="evidence" value="ECO:0007669"/>
    <property type="project" value="InterPro"/>
</dbReference>
<dbReference type="PANTHER" id="PTHR11017:SF544">
    <property type="entry name" value="ADP-RIBOSYL CYCLASE_CYCLIC ADP-RIBOSE HYDROLASE"/>
    <property type="match status" value="1"/>
</dbReference>